<feature type="compositionally biased region" description="Basic and acidic residues" evidence="1">
    <location>
        <begin position="155"/>
        <end position="166"/>
    </location>
</feature>
<dbReference type="Gene3D" id="1.20.120.520">
    <property type="entry name" value="nmb1532 protein domain like"/>
    <property type="match status" value="1"/>
</dbReference>
<evidence type="ECO:0000313" key="3">
    <source>
        <dbReference type="EMBL" id="SCE95891.1"/>
    </source>
</evidence>
<gene>
    <name evidence="3" type="ORF">GA0070564_102287</name>
</gene>
<protein>
    <submittedName>
        <fullName evidence="3">Hemerythrin HHE cation binding domain-containing protein</fullName>
    </submittedName>
</protein>
<sequence length="166" mass="19054">MSTDAIVLLKEDHKEMRRLFKEFQQAEDAPAAQRGKLVGEILEALTVHTYLENEVMYPEVRKLLPDLEDDILESYEEHHVADLLCAELFAMDASHEHYNAKTTVLIENVLHHVEEEEQEWFPKVREALGRNQLQEIGERMIALRPDAPRTPTDPKAIKSAKDAVTA</sequence>
<evidence type="ECO:0000259" key="2">
    <source>
        <dbReference type="Pfam" id="PF01814"/>
    </source>
</evidence>
<accession>A0A1C4WJ32</accession>
<reference evidence="4" key="1">
    <citation type="submission" date="2016-06" db="EMBL/GenBank/DDBJ databases">
        <authorList>
            <person name="Varghese N."/>
            <person name="Submissions Spin"/>
        </authorList>
    </citation>
    <scope>NUCLEOTIDE SEQUENCE [LARGE SCALE GENOMIC DNA]</scope>
    <source>
        <strain evidence="4">DSM 44830</strain>
    </source>
</reference>
<dbReference type="OrthoDB" id="9793637at2"/>
<feature type="region of interest" description="Disordered" evidence="1">
    <location>
        <begin position="145"/>
        <end position="166"/>
    </location>
</feature>
<dbReference type="Pfam" id="PF01814">
    <property type="entry name" value="Hemerythrin"/>
    <property type="match status" value="1"/>
</dbReference>
<feature type="domain" description="Hemerythrin-like" evidence="2">
    <location>
        <begin position="5"/>
        <end position="124"/>
    </location>
</feature>
<dbReference type="RefSeq" id="WP_091605474.1">
    <property type="nucleotide sequence ID" value="NZ_FMCX01000002.1"/>
</dbReference>
<evidence type="ECO:0000256" key="1">
    <source>
        <dbReference type="SAM" id="MobiDB-lite"/>
    </source>
</evidence>
<proteinExistence type="predicted"/>
<dbReference type="InterPro" id="IPR012312">
    <property type="entry name" value="Hemerythrin-like"/>
</dbReference>
<dbReference type="STRING" id="262898.GA0070564_102287"/>
<organism evidence="3 4">
    <name type="scientific">Micromonospora mirobrigensis</name>
    <dbReference type="NCBI Taxonomy" id="262898"/>
    <lineage>
        <taxon>Bacteria</taxon>
        <taxon>Bacillati</taxon>
        <taxon>Actinomycetota</taxon>
        <taxon>Actinomycetes</taxon>
        <taxon>Micromonosporales</taxon>
        <taxon>Micromonosporaceae</taxon>
        <taxon>Micromonospora</taxon>
    </lineage>
</organism>
<dbReference type="PANTHER" id="PTHR35585:SF1">
    <property type="entry name" value="HHE DOMAIN PROTEIN (AFU_ORTHOLOGUE AFUA_4G00730)"/>
    <property type="match status" value="1"/>
</dbReference>
<dbReference type="EMBL" id="FMCX01000002">
    <property type="protein sequence ID" value="SCE95891.1"/>
    <property type="molecule type" value="Genomic_DNA"/>
</dbReference>
<name>A0A1C4WJ32_9ACTN</name>
<keyword evidence="4" id="KW-1185">Reference proteome</keyword>
<evidence type="ECO:0000313" key="4">
    <source>
        <dbReference type="Proteomes" id="UP000199504"/>
    </source>
</evidence>
<dbReference type="PANTHER" id="PTHR35585">
    <property type="entry name" value="HHE DOMAIN PROTEIN (AFU_ORTHOLOGUE AFUA_4G00730)"/>
    <property type="match status" value="1"/>
</dbReference>
<dbReference type="AlphaFoldDB" id="A0A1C4WJ32"/>
<dbReference type="Proteomes" id="UP000199504">
    <property type="component" value="Unassembled WGS sequence"/>
</dbReference>